<dbReference type="EMBL" id="NOXT01000123">
    <property type="protein sequence ID" value="OYQ25073.1"/>
    <property type="molecule type" value="Genomic_DNA"/>
</dbReference>
<dbReference type="Pfam" id="PF00534">
    <property type="entry name" value="Glycos_transf_1"/>
    <property type="match status" value="1"/>
</dbReference>
<comment type="caution">
    <text evidence="2">The sequence shown here is derived from an EMBL/GenBank/DDBJ whole genome shotgun (WGS) entry which is preliminary data.</text>
</comment>
<dbReference type="PANTHER" id="PTHR46401">
    <property type="entry name" value="GLYCOSYLTRANSFERASE WBBK-RELATED"/>
    <property type="match status" value="1"/>
</dbReference>
<dbReference type="CDD" id="cd03809">
    <property type="entry name" value="GT4_MtfB-like"/>
    <property type="match status" value="1"/>
</dbReference>
<name>A0A255Y7H4_9SPHN</name>
<protein>
    <recommendedName>
        <fullName evidence="1">Glycosyl transferase family 1 domain-containing protein</fullName>
    </recommendedName>
</protein>
<accession>A0A255Y7H4</accession>
<dbReference type="InterPro" id="IPR001296">
    <property type="entry name" value="Glyco_trans_1"/>
</dbReference>
<dbReference type="OrthoDB" id="9790710at2"/>
<keyword evidence="3" id="KW-1185">Reference proteome</keyword>
<evidence type="ECO:0000313" key="3">
    <source>
        <dbReference type="Proteomes" id="UP000216991"/>
    </source>
</evidence>
<feature type="domain" description="Glycosyl transferase family 1" evidence="1">
    <location>
        <begin position="241"/>
        <end position="385"/>
    </location>
</feature>
<sequence>MPTPAPLLPAIGTALRRGVKRLAFRHEPAAVPAARQLFVDVSVIVQKDARTGIQRVVRALLAQLMAGAGPDVVVQPVFASRDHGYARAVVAGDGRISNASGRPDVLQPVVARRGDVFLGLDLAAHLLPHAEADLAQWRRDGVTIAVVVYDLLPLLQPDWFPPRTLRNFQRWLGVLARQADHCICISRTVADALASALSARAAAPLPHISTVPLGADLATSFPSRGLPYDVATLRQWLHRHRTLLAVGTIEPRKGHRQLLAALEHLWRAQPESDIALLLVGRPGWQTADLQAELRQHPERGRRLIWIDDASDELLGELYCATAGLVAASHGEGFGLPLIEALAQGAPVLARDLPVFREVGGDLFDYFADDAPQPLAARLQKWLAHRRRPDPGAIAALPRWADSAAALAACIGVPLSRAGSPA</sequence>
<proteinExistence type="predicted"/>
<dbReference type="RefSeq" id="WP_094474899.1">
    <property type="nucleotide sequence ID" value="NZ_NOXT01000123.1"/>
</dbReference>
<dbReference type="SUPFAM" id="SSF53756">
    <property type="entry name" value="UDP-Glycosyltransferase/glycogen phosphorylase"/>
    <property type="match status" value="1"/>
</dbReference>
<evidence type="ECO:0000313" key="2">
    <source>
        <dbReference type="EMBL" id="OYQ25073.1"/>
    </source>
</evidence>
<dbReference type="AlphaFoldDB" id="A0A255Y7H4"/>
<organism evidence="2 3">
    <name type="scientific">Sandarakinorhabdus cyanobacteriorum</name>
    <dbReference type="NCBI Taxonomy" id="1981098"/>
    <lineage>
        <taxon>Bacteria</taxon>
        <taxon>Pseudomonadati</taxon>
        <taxon>Pseudomonadota</taxon>
        <taxon>Alphaproteobacteria</taxon>
        <taxon>Sphingomonadales</taxon>
        <taxon>Sphingosinicellaceae</taxon>
        <taxon>Sandarakinorhabdus</taxon>
    </lineage>
</organism>
<dbReference type="PANTHER" id="PTHR46401:SF9">
    <property type="entry name" value="MANNOSYLTRANSFERASE A"/>
    <property type="match status" value="1"/>
</dbReference>
<evidence type="ECO:0000259" key="1">
    <source>
        <dbReference type="Pfam" id="PF00534"/>
    </source>
</evidence>
<dbReference type="Gene3D" id="3.40.50.2000">
    <property type="entry name" value="Glycogen Phosphorylase B"/>
    <property type="match status" value="2"/>
</dbReference>
<gene>
    <name evidence="2" type="ORF">CHU93_14680</name>
</gene>
<dbReference type="GO" id="GO:0016757">
    <property type="term" value="F:glycosyltransferase activity"/>
    <property type="evidence" value="ECO:0007669"/>
    <property type="project" value="InterPro"/>
</dbReference>
<reference evidence="2 3" key="1">
    <citation type="submission" date="2017-07" db="EMBL/GenBank/DDBJ databases">
        <title>Sandarakinorhabdus cyanobacteriorum sp. nov., a novel bacterium isolated from cyanobacterial aggregates in a eutrophic lake.</title>
        <authorList>
            <person name="Cai H."/>
        </authorList>
    </citation>
    <scope>NUCLEOTIDE SEQUENCE [LARGE SCALE GENOMIC DNA]</scope>
    <source>
        <strain evidence="2 3">TH057</strain>
    </source>
</reference>
<dbReference type="Proteomes" id="UP000216991">
    <property type="component" value="Unassembled WGS sequence"/>
</dbReference>